<keyword evidence="3" id="KW-0963">Cytoplasm</keyword>
<dbReference type="InterPro" id="IPR011006">
    <property type="entry name" value="CheY-like_superfamily"/>
</dbReference>
<dbReference type="SUPFAM" id="SSF46689">
    <property type="entry name" value="Homeodomain-like"/>
    <property type="match status" value="2"/>
</dbReference>
<comment type="function">
    <text evidence="9">May play the central regulatory role in sporulation. It may be an element of the effector pathway responsible for the activation of sporulation genes in response to nutritional stress. Spo0A may act in concert with spo0H (a sigma factor) to control the expression of some genes that are critical to the sporulation process.</text>
</comment>
<dbReference type="InterPro" id="IPR020449">
    <property type="entry name" value="Tscrpt_reg_AraC-type_HTH"/>
</dbReference>
<dbReference type="GO" id="GO:0005737">
    <property type="term" value="C:cytoplasm"/>
    <property type="evidence" value="ECO:0007669"/>
    <property type="project" value="UniProtKB-SubCell"/>
</dbReference>
<dbReference type="InterPro" id="IPR018062">
    <property type="entry name" value="HTH_AraC-typ_CS"/>
</dbReference>
<protein>
    <recommendedName>
        <fullName evidence="2">Stage 0 sporulation protein A homolog</fullName>
    </recommendedName>
</protein>
<gene>
    <name evidence="13" type="ORF">C7383_101270</name>
</gene>
<feature type="domain" description="HTH araC/xylS-type" evidence="11">
    <location>
        <begin position="395"/>
        <end position="494"/>
    </location>
</feature>
<accession>A0AB73T9J1</accession>
<evidence type="ECO:0000256" key="3">
    <source>
        <dbReference type="ARBA" id="ARBA00022490"/>
    </source>
</evidence>
<dbReference type="Pfam" id="PF00072">
    <property type="entry name" value="Response_reg"/>
    <property type="match status" value="1"/>
</dbReference>
<reference evidence="13 14" key="1">
    <citation type="submission" date="2018-05" db="EMBL/GenBank/DDBJ databases">
        <authorList>
            <person name="Goeker M."/>
            <person name="Huntemann M."/>
            <person name="Clum A."/>
            <person name="Pillay M."/>
            <person name="Palaniappan K."/>
            <person name="Varghese N."/>
            <person name="Mikhailova N."/>
            <person name="Stamatis D."/>
            <person name="Reddy T."/>
            <person name="Daum C."/>
            <person name="Shapiro N."/>
            <person name="Ivanova N."/>
            <person name="Kyrpides N."/>
            <person name="Woyke T."/>
        </authorList>
    </citation>
    <scope>NUCLEOTIDE SEQUENCE [LARGE SCALE GENOMIC DNA]</scope>
    <source>
        <strain evidence="13 14">DSM 26524</strain>
    </source>
</reference>
<evidence type="ECO:0000256" key="9">
    <source>
        <dbReference type="ARBA" id="ARBA00024867"/>
    </source>
</evidence>
<proteinExistence type="predicted"/>
<evidence type="ECO:0000256" key="4">
    <source>
        <dbReference type="ARBA" id="ARBA00022553"/>
    </source>
</evidence>
<keyword evidence="14" id="KW-1185">Reference proteome</keyword>
<dbReference type="Gene3D" id="1.10.10.60">
    <property type="entry name" value="Homeodomain-like"/>
    <property type="match status" value="2"/>
</dbReference>
<dbReference type="EMBL" id="QGGY01000001">
    <property type="protein sequence ID" value="PWJ78897.1"/>
    <property type="molecule type" value="Genomic_DNA"/>
</dbReference>
<dbReference type="PROSITE" id="PS50110">
    <property type="entry name" value="RESPONSE_REGULATORY"/>
    <property type="match status" value="1"/>
</dbReference>
<dbReference type="InterPro" id="IPR018060">
    <property type="entry name" value="HTH_AraC"/>
</dbReference>
<dbReference type="AlphaFoldDB" id="A0AB73T9J1"/>
<dbReference type="SMART" id="SM00448">
    <property type="entry name" value="REC"/>
    <property type="match status" value="1"/>
</dbReference>
<keyword evidence="5" id="KW-0902">Two-component regulatory system</keyword>
<evidence type="ECO:0000256" key="7">
    <source>
        <dbReference type="ARBA" id="ARBA00023125"/>
    </source>
</evidence>
<dbReference type="PRINTS" id="PR00032">
    <property type="entry name" value="HTHARAC"/>
</dbReference>
<evidence type="ECO:0000259" key="11">
    <source>
        <dbReference type="PROSITE" id="PS01124"/>
    </source>
</evidence>
<keyword evidence="7" id="KW-0238">DNA-binding</keyword>
<dbReference type="Proteomes" id="UP000245412">
    <property type="component" value="Unassembled WGS sequence"/>
</dbReference>
<comment type="caution">
    <text evidence="13">The sequence shown here is derived from an EMBL/GenBank/DDBJ whole genome shotgun (WGS) entry which is preliminary data.</text>
</comment>
<name>A0AB73T9J1_9FIRM</name>
<dbReference type="PROSITE" id="PS00041">
    <property type="entry name" value="HTH_ARAC_FAMILY_1"/>
    <property type="match status" value="1"/>
</dbReference>
<dbReference type="SUPFAM" id="SSF52172">
    <property type="entry name" value="CheY-like"/>
    <property type="match status" value="1"/>
</dbReference>
<evidence type="ECO:0000256" key="2">
    <source>
        <dbReference type="ARBA" id="ARBA00018672"/>
    </source>
</evidence>
<dbReference type="Gene3D" id="3.40.50.2300">
    <property type="match status" value="1"/>
</dbReference>
<feature type="modified residue" description="4-aspartylphosphate" evidence="10">
    <location>
        <position position="55"/>
    </location>
</feature>
<evidence type="ECO:0000256" key="5">
    <source>
        <dbReference type="ARBA" id="ARBA00023012"/>
    </source>
</evidence>
<dbReference type="InterPro" id="IPR001789">
    <property type="entry name" value="Sig_transdc_resp-reg_receiver"/>
</dbReference>
<dbReference type="PANTHER" id="PTHR42713:SF3">
    <property type="entry name" value="TRANSCRIPTIONAL REGULATORY PROTEIN HPTR"/>
    <property type="match status" value="1"/>
</dbReference>
<dbReference type="GO" id="GO:0000160">
    <property type="term" value="P:phosphorelay signal transduction system"/>
    <property type="evidence" value="ECO:0007669"/>
    <property type="project" value="UniProtKB-KW"/>
</dbReference>
<comment type="subcellular location">
    <subcellularLocation>
        <location evidence="1">Cytoplasm</location>
    </subcellularLocation>
</comment>
<evidence type="ECO:0000256" key="10">
    <source>
        <dbReference type="PROSITE-ProRule" id="PRU00169"/>
    </source>
</evidence>
<dbReference type="SMART" id="SM00342">
    <property type="entry name" value="HTH_ARAC"/>
    <property type="match status" value="1"/>
</dbReference>
<dbReference type="GO" id="GO:0003700">
    <property type="term" value="F:DNA-binding transcription factor activity"/>
    <property type="evidence" value="ECO:0007669"/>
    <property type="project" value="InterPro"/>
</dbReference>
<evidence type="ECO:0000256" key="8">
    <source>
        <dbReference type="ARBA" id="ARBA00023163"/>
    </source>
</evidence>
<keyword evidence="8" id="KW-0804">Transcription</keyword>
<dbReference type="Pfam" id="PF12833">
    <property type="entry name" value="HTH_18"/>
    <property type="match status" value="1"/>
</dbReference>
<dbReference type="PANTHER" id="PTHR42713">
    <property type="entry name" value="HISTIDINE KINASE-RELATED"/>
    <property type="match status" value="1"/>
</dbReference>
<keyword evidence="6" id="KW-0805">Transcription regulation</keyword>
<dbReference type="InterPro" id="IPR051552">
    <property type="entry name" value="HptR"/>
</dbReference>
<evidence type="ECO:0000313" key="13">
    <source>
        <dbReference type="EMBL" id="PWJ78897.1"/>
    </source>
</evidence>
<evidence type="ECO:0000256" key="6">
    <source>
        <dbReference type="ARBA" id="ARBA00023015"/>
    </source>
</evidence>
<dbReference type="InterPro" id="IPR009057">
    <property type="entry name" value="Homeodomain-like_sf"/>
</dbReference>
<keyword evidence="4 10" id="KW-0597">Phosphoprotein</keyword>
<dbReference type="PROSITE" id="PS01124">
    <property type="entry name" value="HTH_ARAC_FAMILY_2"/>
    <property type="match status" value="1"/>
</dbReference>
<dbReference type="GO" id="GO:0043565">
    <property type="term" value="F:sequence-specific DNA binding"/>
    <property type="evidence" value="ECO:0007669"/>
    <property type="project" value="InterPro"/>
</dbReference>
<organism evidence="13 14">
    <name type="scientific">Murimonas intestini</name>
    <dbReference type="NCBI Taxonomy" id="1337051"/>
    <lineage>
        <taxon>Bacteria</taxon>
        <taxon>Bacillati</taxon>
        <taxon>Bacillota</taxon>
        <taxon>Clostridia</taxon>
        <taxon>Lachnospirales</taxon>
        <taxon>Lachnospiraceae</taxon>
        <taxon>Murimonas</taxon>
    </lineage>
</organism>
<feature type="domain" description="Response regulatory" evidence="12">
    <location>
        <begin position="3"/>
        <end position="120"/>
    </location>
</feature>
<dbReference type="CDD" id="cd17536">
    <property type="entry name" value="REC_YesN-like"/>
    <property type="match status" value="1"/>
</dbReference>
<dbReference type="RefSeq" id="WP_109624341.1">
    <property type="nucleotide sequence ID" value="NZ_JANKBI010000001.1"/>
</dbReference>
<evidence type="ECO:0000313" key="14">
    <source>
        <dbReference type="Proteomes" id="UP000245412"/>
    </source>
</evidence>
<sequence length="501" mass="58653">MYRVFIAEDEPAAMKHICTIIEIKCPGFEVVGTADNGRSALEQIEKLQPDVLITDVKMPVMDGITLVKRIGEKYPEILSVIISGYQDFDYAREALRSGVCDYILKPVKPSTFQERMRVIQGKLDEAYYVRRNRMIREMCRGILPDEKKFARFFPSSEYYVALFRKNGLPRRFVNSRGIEIFSIRDEQMMVYGRDEMEALYICPRELLFHNSFYQLMTHMAEKEKASAAYYTMVLREEAVPAIQLPEVIKMLYQTLDYSLIIGRKQVIVKEGQNLDEKANTGSGIWNPYLDRLEILVKDHAPNNKIQEEIKCCFMKWKEEGHTQLWVEDKVREMFGIFRRYHALDESIEMCEYFIDEAFYYAADMEGLADNIRQILGRSMTEEAKRIKIDTPEFFEKIVKYLREHLAEPLSPQDICEVFGISQTYLSRLFRKYSTMGFNKTLNLFRIEKAKEIMKDKSSLYIKDVAAMVGYGDQFYFSRIFRSVTGISPTEYMEKDGEESLI</sequence>
<evidence type="ECO:0000259" key="12">
    <source>
        <dbReference type="PROSITE" id="PS50110"/>
    </source>
</evidence>
<evidence type="ECO:0000256" key="1">
    <source>
        <dbReference type="ARBA" id="ARBA00004496"/>
    </source>
</evidence>